<keyword evidence="1" id="KW-0472">Membrane</keyword>
<keyword evidence="1" id="KW-0812">Transmembrane</keyword>
<protein>
    <submittedName>
        <fullName evidence="2">Uncharacterized protein</fullName>
    </submittedName>
</protein>
<evidence type="ECO:0000313" key="3">
    <source>
        <dbReference type="Proteomes" id="UP000001901"/>
    </source>
</evidence>
<keyword evidence="1" id="KW-1133">Transmembrane helix</keyword>
<sequence>MGPIFWGIILFFIGLVGWVTFSVVGALEKFTTAKLSSITLIYFFGLTFFFSLPIAILLEIVKWIKTKRKTK</sequence>
<dbReference type="EMBL" id="CP001857">
    <property type="protein sequence ID" value="ADB58454.1"/>
    <property type="molecule type" value="Genomic_DNA"/>
</dbReference>
<dbReference type="KEGG" id="apo:Arcpr_1405"/>
<keyword evidence="3" id="KW-1185">Reference proteome</keyword>
<organism evidence="2 3">
    <name type="scientific">Archaeoglobus profundus (strain DSM 5631 / JCM 9629 / NBRC 100127 / Av18)</name>
    <dbReference type="NCBI Taxonomy" id="572546"/>
    <lineage>
        <taxon>Archaea</taxon>
        <taxon>Methanobacteriati</taxon>
        <taxon>Methanobacteriota</taxon>
        <taxon>Archaeoglobi</taxon>
        <taxon>Archaeoglobales</taxon>
        <taxon>Archaeoglobaceae</taxon>
        <taxon>Archaeoglobus</taxon>
    </lineage>
</organism>
<evidence type="ECO:0000256" key="1">
    <source>
        <dbReference type="SAM" id="Phobius"/>
    </source>
</evidence>
<feature type="transmembrane region" description="Helical" evidence="1">
    <location>
        <begin position="7"/>
        <end position="27"/>
    </location>
</feature>
<feature type="transmembrane region" description="Helical" evidence="1">
    <location>
        <begin position="39"/>
        <end position="61"/>
    </location>
</feature>
<reference evidence="2 3" key="1">
    <citation type="journal article" date="2010" name="Stand. Genomic Sci.">
        <title>Complete genome sequence of Archaeoglobus profundus type strain (AV18).</title>
        <authorList>
            <person name="von Jan M."/>
            <person name="Lapidus A."/>
            <person name="Del Rio T.G."/>
            <person name="Copeland A."/>
            <person name="Tice H."/>
            <person name="Cheng J.F."/>
            <person name="Lucas S."/>
            <person name="Chen F."/>
            <person name="Nolan M."/>
            <person name="Goodwin L."/>
            <person name="Han C."/>
            <person name="Pitluck S."/>
            <person name="Liolios K."/>
            <person name="Ivanova N."/>
            <person name="Mavromatis K."/>
            <person name="Ovchinnikova G."/>
            <person name="Chertkov O."/>
            <person name="Pati A."/>
            <person name="Chen A."/>
            <person name="Palaniappan K."/>
            <person name="Land M."/>
            <person name="Hauser L."/>
            <person name="Chang Y.J."/>
            <person name="Jeffries C.D."/>
            <person name="Saunders E."/>
            <person name="Brettin T."/>
            <person name="Detter J.C."/>
            <person name="Chain P."/>
            <person name="Eichinger K."/>
            <person name="Huber H."/>
            <person name="Spring S."/>
            <person name="Rohde M."/>
            <person name="Goker M."/>
            <person name="Wirth R."/>
            <person name="Woyke T."/>
            <person name="Bristow J."/>
            <person name="Eisen J.A."/>
            <person name="Markowitz V."/>
            <person name="Hugenholtz P."/>
            <person name="Kyrpides N.C."/>
            <person name="Klenk H.P."/>
        </authorList>
    </citation>
    <scope>NUCLEOTIDE SEQUENCE [LARGE SCALE GENOMIC DNA]</scope>
    <source>
        <strain evidence="3">DSM 5631 / JCM 9629 / NBRC 100127 / Av18</strain>
    </source>
</reference>
<gene>
    <name evidence="2" type="ordered locus">Arcpr_1405</name>
</gene>
<accession>D2REB0</accession>
<proteinExistence type="predicted"/>
<dbReference type="PaxDb" id="572546-Arcpr_1405"/>
<name>D2REB0_ARCPA</name>
<evidence type="ECO:0000313" key="2">
    <source>
        <dbReference type="EMBL" id="ADB58454.1"/>
    </source>
</evidence>
<dbReference type="Proteomes" id="UP000001901">
    <property type="component" value="Chromosome"/>
</dbReference>
<dbReference type="HOGENOM" id="CLU_2730116_0_0_2"/>
<dbReference type="AlphaFoldDB" id="D2REB0"/>